<keyword evidence="7" id="KW-0732">Signal</keyword>
<proteinExistence type="inferred from homology"/>
<dbReference type="EMBL" id="JAPDDR010000007">
    <property type="protein sequence ID" value="MCW1914765.1"/>
    <property type="molecule type" value="Genomic_DNA"/>
</dbReference>
<evidence type="ECO:0000313" key="10">
    <source>
        <dbReference type="Proteomes" id="UP001165653"/>
    </source>
</evidence>
<feature type="signal peptide" evidence="7">
    <location>
        <begin position="1"/>
        <end position="30"/>
    </location>
</feature>
<evidence type="ECO:0000256" key="6">
    <source>
        <dbReference type="SAM" id="MobiDB-lite"/>
    </source>
</evidence>
<evidence type="ECO:0000256" key="5">
    <source>
        <dbReference type="ARBA" id="ARBA00023180"/>
    </source>
</evidence>
<feature type="region of interest" description="Disordered" evidence="6">
    <location>
        <begin position="432"/>
        <end position="457"/>
    </location>
</feature>
<dbReference type="RefSeq" id="WP_264514300.1">
    <property type="nucleotide sequence ID" value="NZ_JAPDDR010000007.1"/>
</dbReference>
<dbReference type="SUPFAM" id="SSF53649">
    <property type="entry name" value="Alkaline phosphatase-like"/>
    <property type="match status" value="1"/>
</dbReference>
<organism evidence="9 10">
    <name type="scientific">Luteolibacter rhizosphaerae</name>
    <dbReference type="NCBI Taxonomy" id="2989719"/>
    <lineage>
        <taxon>Bacteria</taxon>
        <taxon>Pseudomonadati</taxon>
        <taxon>Verrucomicrobiota</taxon>
        <taxon>Verrucomicrobiia</taxon>
        <taxon>Verrucomicrobiales</taxon>
        <taxon>Verrucomicrobiaceae</taxon>
        <taxon>Luteolibacter</taxon>
    </lineage>
</organism>
<comment type="similarity">
    <text evidence="1">Belongs to the sulfatase family.</text>
</comment>
<dbReference type="PANTHER" id="PTHR10342:SF274">
    <property type="entry name" value="ARYLSULFATASE B"/>
    <property type="match status" value="1"/>
</dbReference>
<evidence type="ECO:0000256" key="7">
    <source>
        <dbReference type="SAM" id="SignalP"/>
    </source>
</evidence>
<evidence type="ECO:0000259" key="8">
    <source>
        <dbReference type="Pfam" id="PF00884"/>
    </source>
</evidence>
<feature type="domain" description="Sulfatase N-terminal" evidence="8">
    <location>
        <begin position="38"/>
        <end position="344"/>
    </location>
</feature>
<gene>
    <name evidence="9" type="ORF">OJ996_14350</name>
</gene>
<accession>A0ABT3G692</accession>
<evidence type="ECO:0000256" key="3">
    <source>
        <dbReference type="ARBA" id="ARBA00022801"/>
    </source>
</evidence>
<dbReference type="Gene3D" id="3.30.1120.10">
    <property type="match status" value="1"/>
</dbReference>
<dbReference type="Pfam" id="PF00884">
    <property type="entry name" value="Sulfatase"/>
    <property type="match status" value="1"/>
</dbReference>
<dbReference type="InterPro" id="IPR000917">
    <property type="entry name" value="Sulfatase_N"/>
</dbReference>
<evidence type="ECO:0000256" key="4">
    <source>
        <dbReference type="ARBA" id="ARBA00022837"/>
    </source>
</evidence>
<evidence type="ECO:0000256" key="1">
    <source>
        <dbReference type="ARBA" id="ARBA00008779"/>
    </source>
</evidence>
<dbReference type="PROSITE" id="PS00523">
    <property type="entry name" value="SULFATASE_1"/>
    <property type="match status" value="1"/>
</dbReference>
<dbReference type="CDD" id="cd16029">
    <property type="entry name" value="4-S"/>
    <property type="match status" value="1"/>
</dbReference>
<dbReference type="PROSITE" id="PS00149">
    <property type="entry name" value="SULFATASE_2"/>
    <property type="match status" value="1"/>
</dbReference>
<dbReference type="InterPro" id="IPR024607">
    <property type="entry name" value="Sulfatase_CS"/>
</dbReference>
<dbReference type="PANTHER" id="PTHR10342">
    <property type="entry name" value="ARYLSULFATASE"/>
    <property type="match status" value="1"/>
</dbReference>
<dbReference type="InterPro" id="IPR017850">
    <property type="entry name" value="Alkaline_phosphatase_core_sf"/>
</dbReference>
<dbReference type="Proteomes" id="UP001165653">
    <property type="component" value="Unassembled WGS sequence"/>
</dbReference>
<feature type="chain" id="PRO_5046507096" evidence="7">
    <location>
        <begin position="31"/>
        <end position="457"/>
    </location>
</feature>
<keyword evidence="3" id="KW-0378">Hydrolase</keyword>
<dbReference type="Gene3D" id="3.40.720.10">
    <property type="entry name" value="Alkaline Phosphatase, subunit A"/>
    <property type="match status" value="1"/>
</dbReference>
<reference evidence="9" key="1">
    <citation type="submission" date="2022-10" db="EMBL/GenBank/DDBJ databases">
        <title>Luteolibacter sp. GHJ8, whole genome shotgun sequencing project.</title>
        <authorList>
            <person name="Zhao G."/>
            <person name="Shen L."/>
        </authorList>
    </citation>
    <scope>NUCLEOTIDE SEQUENCE</scope>
    <source>
        <strain evidence="9">GHJ8</strain>
    </source>
</reference>
<comment type="caution">
    <text evidence="9">The sequence shown here is derived from an EMBL/GenBank/DDBJ whole genome shotgun (WGS) entry which is preliminary data.</text>
</comment>
<name>A0ABT3G692_9BACT</name>
<keyword evidence="10" id="KW-1185">Reference proteome</keyword>
<protein>
    <submittedName>
        <fullName evidence="9">Arylsulfatase</fullName>
    </submittedName>
</protein>
<keyword evidence="5" id="KW-0325">Glycoprotein</keyword>
<keyword evidence="4" id="KW-0106">Calcium</keyword>
<evidence type="ECO:0000256" key="2">
    <source>
        <dbReference type="ARBA" id="ARBA00022723"/>
    </source>
</evidence>
<sequence>MIGHAAAQRSILMKLHLFLLTAVLASTLHAKDTPSSKPNIIYLLADDLGSRDVGWRNPAIKTPHLDQLAKRGATLEQYYVQPVCSPTRAAFLTGRYPYRYGFQTGVVRPWAQYGLPLEERLLPQALKEAGYQTAISGKWHLGHISADYLPTKRGFDQQYGHYNGALDYFTHVRDGGFDWHRNDKISRDEGYSTTLIGNEAARVIRERDKAKPLFLYVPFNGVHSPHQVPESYLEKYPDLKGNRRTYAAMITALDDAVGKIVEALESEKLAENTLIVFSSDNGGPNPGKLSDNGSLRAGKGTIYEGGVRVAAFATWPARIKPGSAIQAPLHISDWYPTLLKLTGAPQEQKLAVDGRDILPVLTGSDAAAEREIILNATPTGGAIRSGDWKLVLAGKGGAELYNLSSDPSEKQDLAAANPDKVKQLKERYERLTAAAVPPRSRPQPAGFKSPEVWGQFP</sequence>
<keyword evidence="2" id="KW-0479">Metal-binding</keyword>
<dbReference type="InterPro" id="IPR047115">
    <property type="entry name" value="ARSB"/>
</dbReference>
<evidence type="ECO:0000313" key="9">
    <source>
        <dbReference type="EMBL" id="MCW1914765.1"/>
    </source>
</evidence>